<evidence type="ECO:0000256" key="2">
    <source>
        <dbReference type="ARBA" id="ARBA00022448"/>
    </source>
</evidence>
<comment type="similarity">
    <text evidence="8">Belongs to the binding-protein-dependent transport system permease family. LivHM subfamily.</text>
</comment>
<dbReference type="GO" id="GO:0022857">
    <property type="term" value="F:transmembrane transporter activity"/>
    <property type="evidence" value="ECO:0007669"/>
    <property type="project" value="InterPro"/>
</dbReference>
<dbReference type="OrthoDB" id="9807115at2"/>
<keyword evidence="11" id="KW-1185">Reference proteome</keyword>
<keyword evidence="2" id="KW-0813">Transport</keyword>
<dbReference type="PANTHER" id="PTHR11795">
    <property type="entry name" value="BRANCHED-CHAIN AMINO ACID TRANSPORT SYSTEM PERMEASE PROTEIN LIVH"/>
    <property type="match status" value="1"/>
</dbReference>
<feature type="transmembrane region" description="Helical" evidence="9">
    <location>
        <begin position="222"/>
        <end position="250"/>
    </location>
</feature>
<dbReference type="Pfam" id="PF02653">
    <property type="entry name" value="BPD_transp_2"/>
    <property type="match status" value="1"/>
</dbReference>
<evidence type="ECO:0000256" key="7">
    <source>
        <dbReference type="ARBA" id="ARBA00023136"/>
    </source>
</evidence>
<dbReference type="Proteomes" id="UP000198921">
    <property type="component" value="Unassembled WGS sequence"/>
</dbReference>
<keyword evidence="7 9" id="KW-0472">Membrane</keyword>
<dbReference type="RefSeq" id="WP_091152890.1">
    <property type="nucleotide sequence ID" value="NZ_FNOT01000003.1"/>
</dbReference>
<comment type="subcellular location">
    <subcellularLocation>
        <location evidence="1">Cell membrane</location>
        <topology evidence="1">Multi-pass membrane protein</topology>
    </subcellularLocation>
</comment>
<gene>
    <name evidence="10" type="ORF">SAMN05660209_01422</name>
</gene>
<dbReference type="InterPro" id="IPR052157">
    <property type="entry name" value="BCAA_transport_permease"/>
</dbReference>
<keyword evidence="5" id="KW-0029">Amino-acid transport</keyword>
<evidence type="ECO:0000256" key="6">
    <source>
        <dbReference type="ARBA" id="ARBA00022989"/>
    </source>
</evidence>
<feature type="transmembrane region" description="Helical" evidence="9">
    <location>
        <begin position="257"/>
        <end position="277"/>
    </location>
</feature>
<feature type="transmembrane region" description="Helical" evidence="9">
    <location>
        <begin position="6"/>
        <end position="27"/>
    </location>
</feature>
<dbReference type="GO" id="GO:0006865">
    <property type="term" value="P:amino acid transport"/>
    <property type="evidence" value="ECO:0007669"/>
    <property type="project" value="UniProtKB-KW"/>
</dbReference>
<feature type="transmembrane region" description="Helical" evidence="9">
    <location>
        <begin position="94"/>
        <end position="113"/>
    </location>
</feature>
<evidence type="ECO:0000256" key="8">
    <source>
        <dbReference type="ARBA" id="ARBA00037998"/>
    </source>
</evidence>
<feature type="transmembrane region" description="Helical" evidence="9">
    <location>
        <begin position="192"/>
        <end position="216"/>
    </location>
</feature>
<accession>A0A1H3EY66</accession>
<reference evidence="11" key="1">
    <citation type="submission" date="2016-10" db="EMBL/GenBank/DDBJ databases">
        <authorList>
            <person name="Varghese N."/>
            <person name="Submissions S."/>
        </authorList>
    </citation>
    <scope>NUCLEOTIDE SEQUENCE [LARGE SCALE GENOMIC DNA]</scope>
    <source>
        <strain evidence="11">DSM 45422</strain>
    </source>
</reference>
<evidence type="ECO:0000256" key="3">
    <source>
        <dbReference type="ARBA" id="ARBA00022475"/>
    </source>
</evidence>
<dbReference type="CDD" id="cd06582">
    <property type="entry name" value="TM_PBP1_LivH_like"/>
    <property type="match status" value="1"/>
</dbReference>
<sequence>MDQLVSQLLLGLVSGALLVLLALGLNLIFGLLEFINFSHGALYMLGAYLTSYLATMTGDLWLALLVVPIAMAVLGAALERTIIRPMYGRDQVDALLLTFGLTYILIEGVRLVAGSGGRRVPSPGLLDFQVDLGVGRPLPAYLLFVVLVVGLVVAGLWLFLQRTNVGLIVRAGIRDHVMIRALGVRFDRYRTLVFAIGVAVAGIAGVLTGPITGVYPEMGADILILAFVVVVVGGMGSFWGAVVAGLLIGVLVSVTTLYASIYAGIVPFVLMILVMTFRPRGLLGAT</sequence>
<proteinExistence type="inferred from homology"/>
<protein>
    <submittedName>
        <fullName evidence="10">Branched-chain amino acid transport system permease protein</fullName>
    </submittedName>
</protein>
<keyword evidence="6 9" id="KW-1133">Transmembrane helix</keyword>
<name>A0A1H3EY66_9ACTN</name>
<evidence type="ECO:0000256" key="9">
    <source>
        <dbReference type="SAM" id="Phobius"/>
    </source>
</evidence>
<dbReference type="EMBL" id="FNOT01000003">
    <property type="protein sequence ID" value="SDX83763.1"/>
    <property type="molecule type" value="Genomic_DNA"/>
</dbReference>
<keyword evidence="3" id="KW-1003">Cell membrane</keyword>
<evidence type="ECO:0000313" key="10">
    <source>
        <dbReference type="EMBL" id="SDX83763.1"/>
    </source>
</evidence>
<dbReference type="GO" id="GO:0005886">
    <property type="term" value="C:plasma membrane"/>
    <property type="evidence" value="ECO:0007669"/>
    <property type="project" value="UniProtKB-SubCell"/>
</dbReference>
<dbReference type="STRING" id="1137993.SAMN05660209_01422"/>
<evidence type="ECO:0000256" key="5">
    <source>
        <dbReference type="ARBA" id="ARBA00022970"/>
    </source>
</evidence>
<feature type="transmembrane region" description="Helical" evidence="9">
    <location>
        <begin position="140"/>
        <end position="160"/>
    </location>
</feature>
<dbReference type="InterPro" id="IPR001851">
    <property type="entry name" value="ABC_transp_permease"/>
</dbReference>
<feature type="transmembrane region" description="Helical" evidence="9">
    <location>
        <begin position="34"/>
        <end position="54"/>
    </location>
</feature>
<organism evidence="10 11">
    <name type="scientific">Geodermatophilus africanus</name>
    <dbReference type="NCBI Taxonomy" id="1137993"/>
    <lineage>
        <taxon>Bacteria</taxon>
        <taxon>Bacillati</taxon>
        <taxon>Actinomycetota</taxon>
        <taxon>Actinomycetes</taxon>
        <taxon>Geodermatophilales</taxon>
        <taxon>Geodermatophilaceae</taxon>
        <taxon>Geodermatophilus</taxon>
    </lineage>
</organism>
<keyword evidence="4 9" id="KW-0812">Transmembrane</keyword>
<evidence type="ECO:0000256" key="4">
    <source>
        <dbReference type="ARBA" id="ARBA00022692"/>
    </source>
</evidence>
<evidence type="ECO:0000256" key="1">
    <source>
        <dbReference type="ARBA" id="ARBA00004651"/>
    </source>
</evidence>
<evidence type="ECO:0000313" key="11">
    <source>
        <dbReference type="Proteomes" id="UP000198921"/>
    </source>
</evidence>
<dbReference type="PANTHER" id="PTHR11795:SF442">
    <property type="entry name" value="ABC TRANSPORTER ATP-BINDING PROTEIN"/>
    <property type="match status" value="1"/>
</dbReference>
<feature type="transmembrane region" description="Helical" evidence="9">
    <location>
        <begin position="60"/>
        <end position="82"/>
    </location>
</feature>
<dbReference type="AlphaFoldDB" id="A0A1H3EY66"/>